<dbReference type="GO" id="GO:0098609">
    <property type="term" value="P:cell-cell adhesion"/>
    <property type="evidence" value="ECO:0007669"/>
    <property type="project" value="TreeGrafter"/>
</dbReference>
<dbReference type="FunFam" id="2.60.40.10:FF:000005">
    <property type="entry name" value="Neuronal cell adhesion molecule"/>
    <property type="match status" value="1"/>
</dbReference>
<evidence type="ECO:0000256" key="9">
    <source>
        <dbReference type="ARBA" id="ARBA00023319"/>
    </source>
</evidence>
<evidence type="ECO:0000256" key="7">
    <source>
        <dbReference type="ARBA" id="ARBA00023157"/>
    </source>
</evidence>
<dbReference type="OrthoDB" id="6244967at2759"/>
<evidence type="ECO:0000256" key="8">
    <source>
        <dbReference type="ARBA" id="ARBA00023180"/>
    </source>
</evidence>
<keyword evidence="5" id="KW-0130">Cell adhesion</keyword>
<dbReference type="SUPFAM" id="SSF49265">
    <property type="entry name" value="Fibronectin type III"/>
    <property type="match status" value="3"/>
</dbReference>
<dbReference type="EMBL" id="JABSTR010000002">
    <property type="protein sequence ID" value="KAH9364505.1"/>
    <property type="molecule type" value="Genomic_DNA"/>
</dbReference>
<evidence type="ECO:0000256" key="5">
    <source>
        <dbReference type="ARBA" id="ARBA00022889"/>
    </source>
</evidence>
<comment type="subcellular location">
    <subcellularLocation>
        <location evidence="1">Cell membrane</location>
    </subcellularLocation>
</comment>
<dbReference type="OMA" id="XPTPDIA"/>
<feature type="domain" description="Fibronectin type-III" evidence="11">
    <location>
        <begin position="706"/>
        <end position="799"/>
    </location>
</feature>
<dbReference type="GO" id="GO:0005886">
    <property type="term" value="C:plasma membrane"/>
    <property type="evidence" value="ECO:0007669"/>
    <property type="project" value="UniProtKB-SubCell"/>
</dbReference>
<dbReference type="FunFam" id="2.60.40.10:FF:000035">
    <property type="entry name" value="Contactin 1"/>
    <property type="match status" value="1"/>
</dbReference>
<feature type="domain" description="Fibronectin type-III" evidence="11">
    <location>
        <begin position="296"/>
        <end position="393"/>
    </location>
</feature>
<evidence type="ECO:0000259" key="10">
    <source>
        <dbReference type="PROSITE" id="PS50835"/>
    </source>
</evidence>
<dbReference type="InterPro" id="IPR003599">
    <property type="entry name" value="Ig_sub"/>
</dbReference>
<dbReference type="PANTHER" id="PTHR44170:SF6">
    <property type="entry name" value="CONTACTIN"/>
    <property type="match status" value="1"/>
</dbReference>
<reference evidence="12 13" key="1">
    <citation type="journal article" date="2020" name="Cell">
        <title>Large-Scale Comparative Analyses of Tick Genomes Elucidate Their Genetic Diversity and Vector Capacities.</title>
        <authorList>
            <consortium name="Tick Genome and Microbiome Consortium (TIGMIC)"/>
            <person name="Jia N."/>
            <person name="Wang J."/>
            <person name="Shi W."/>
            <person name="Du L."/>
            <person name="Sun Y."/>
            <person name="Zhan W."/>
            <person name="Jiang J.F."/>
            <person name="Wang Q."/>
            <person name="Zhang B."/>
            <person name="Ji P."/>
            <person name="Bell-Sakyi L."/>
            <person name="Cui X.M."/>
            <person name="Yuan T.T."/>
            <person name="Jiang B.G."/>
            <person name="Yang W.F."/>
            <person name="Lam T.T."/>
            <person name="Chang Q.C."/>
            <person name="Ding S.J."/>
            <person name="Wang X.J."/>
            <person name="Zhu J.G."/>
            <person name="Ruan X.D."/>
            <person name="Zhao L."/>
            <person name="Wei J.T."/>
            <person name="Ye R.Z."/>
            <person name="Que T.C."/>
            <person name="Du C.H."/>
            <person name="Zhou Y.H."/>
            <person name="Cheng J.X."/>
            <person name="Dai P.F."/>
            <person name="Guo W.B."/>
            <person name="Han X.H."/>
            <person name="Huang E.J."/>
            <person name="Li L.F."/>
            <person name="Wei W."/>
            <person name="Gao Y.C."/>
            <person name="Liu J.Z."/>
            <person name="Shao H.Z."/>
            <person name="Wang X."/>
            <person name="Wang C.C."/>
            <person name="Yang T.C."/>
            <person name="Huo Q.B."/>
            <person name="Li W."/>
            <person name="Chen H.Y."/>
            <person name="Chen S.E."/>
            <person name="Zhou L.G."/>
            <person name="Ni X.B."/>
            <person name="Tian J.H."/>
            <person name="Sheng Y."/>
            <person name="Liu T."/>
            <person name="Pan Y.S."/>
            <person name="Xia L.Y."/>
            <person name="Li J."/>
            <person name="Zhao F."/>
            <person name="Cao W.C."/>
        </authorList>
    </citation>
    <scope>NUCLEOTIDE SEQUENCE [LARGE SCALE GENOMIC DNA]</scope>
    <source>
        <strain evidence="12">HaeL-2018</strain>
    </source>
</reference>
<dbReference type="FunFam" id="2.60.40.10:FF:001687">
    <property type="entry name" value="Neuroglian, isoform E"/>
    <property type="match status" value="1"/>
</dbReference>
<dbReference type="VEuPathDB" id="VectorBase:HLOH_055760"/>
<dbReference type="InterPro" id="IPR013098">
    <property type="entry name" value="Ig_I-set"/>
</dbReference>
<feature type="domain" description="Ig-like" evidence="10">
    <location>
        <begin position="205"/>
        <end position="292"/>
    </location>
</feature>
<sequence>MVRQPPQEALFHVPSARDIVSKHFVLKCEATGDPEPKYTWTKNHEKFDYDLHSRRIKRLPGHGSLLFLAPEDGDEGLYQCRATNEFGTSVSNVLYLRRAELKRFPDEDTKNVSVKEGEPLSLHCDPPSGKLKLQCIYGGTPQPATSWSKGGVELASPRFTYSNNSNTLTIKSVQFEDEGTYECRVDNGVGPDLKHTMNVTVEAAPYWLNVPNNTNAAEGQMVAFKCDVMGLPKPNLEWFVNGVPISSAKPNPRRTVLGNVLTIESLDKSDTAVYQCNASNVHGYAFRDFYLNVREVPSPPVLVHVECDNGVAIVKWRPTRELRTPVLSYVIQHNTGSNSENWEDTFVNIPETERKLTVAMRPWANYTFRVLARNEFGFSKPSETSAACVTPEDVPHKNPDNVMGRGDRSDNLVISWTPMPRVEHNAPGFFYKVFWKRDDLPEASWNYERIEDWKLDKHIVNEQPTYKPYRIKVEAHNSRGQANTTATEVIGHSGEGVPLEAPAEFRLLRITDARTAEFSWRPVHQETVRGPFRGYKIETWTAQEGEEKLREVVVPADATTALVSLFRPFSWNVVRLRVFNDQYNGPATDTIEFTTPKGTPGPVASFKAIPLGSTAFYLLWQKPSQVNGVVTSYNIYYQEVHGTQVGPMMELRLSMRDPLASHAKLVGLKPRTTYRIAIRASTADGFGDPYITEARTSDEPERLPDVPDFMWVHLPDGNPKEAIQVTWLPALKGHPGSHFYVQYRRKGDRTWEATTSEEYEDTIIVHGLEKKTLYEFRVIAVDGKHEQPSVVEEVYTGVPDWH</sequence>
<keyword evidence="6" id="KW-0472">Membrane</keyword>
<dbReference type="SMART" id="SM00060">
    <property type="entry name" value="FN3"/>
    <property type="match status" value="5"/>
</dbReference>
<feature type="domain" description="Fibronectin type-III" evidence="11">
    <location>
        <begin position="501"/>
        <end position="598"/>
    </location>
</feature>
<dbReference type="GO" id="GO:0030424">
    <property type="term" value="C:axon"/>
    <property type="evidence" value="ECO:0007669"/>
    <property type="project" value="TreeGrafter"/>
</dbReference>
<evidence type="ECO:0000256" key="3">
    <source>
        <dbReference type="ARBA" id="ARBA00022729"/>
    </source>
</evidence>
<dbReference type="CDD" id="cd00063">
    <property type="entry name" value="FN3"/>
    <property type="match status" value="5"/>
</dbReference>
<evidence type="ECO:0000313" key="13">
    <source>
        <dbReference type="Proteomes" id="UP000821853"/>
    </source>
</evidence>
<accession>A0A9J6FQH8</accession>
<dbReference type="InterPro" id="IPR007110">
    <property type="entry name" value="Ig-like_dom"/>
</dbReference>
<keyword evidence="9" id="KW-0393">Immunoglobulin domain</keyword>
<dbReference type="InterPro" id="IPR036179">
    <property type="entry name" value="Ig-like_dom_sf"/>
</dbReference>
<dbReference type="PROSITE" id="PS50835">
    <property type="entry name" value="IG_LIKE"/>
    <property type="match status" value="3"/>
</dbReference>
<keyword evidence="8" id="KW-0325">Glycoprotein</keyword>
<dbReference type="InterPro" id="IPR036116">
    <property type="entry name" value="FN3_sf"/>
</dbReference>
<dbReference type="AlphaFoldDB" id="A0A9J6FQH8"/>
<evidence type="ECO:0000256" key="1">
    <source>
        <dbReference type="ARBA" id="ARBA00004236"/>
    </source>
</evidence>
<dbReference type="SUPFAM" id="SSF48726">
    <property type="entry name" value="Immunoglobulin"/>
    <property type="match status" value="3"/>
</dbReference>
<dbReference type="FunFam" id="2.60.40.10:FF:000028">
    <property type="entry name" value="Neuronal cell adhesion molecule"/>
    <property type="match status" value="1"/>
</dbReference>
<dbReference type="PROSITE" id="PS50853">
    <property type="entry name" value="FN3"/>
    <property type="match status" value="5"/>
</dbReference>
<evidence type="ECO:0000313" key="12">
    <source>
        <dbReference type="EMBL" id="KAH9364505.1"/>
    </source>
</evidence>
<comment type="caution">
    <text evidence="12">The sequence shown here is derived from an EMBL/GenBank/DDBJ whole genome shotgun (WGS) entry which is preliminary data.</text>
</comment>
<dbReference type="Pfam" id="PF07679">
    <property type="entry name" value="I-set"/>
    <property type="match status" value="2"/>
</dbReference>
<dbReference type="FunFam" id="2.60.40.10:FF:000078">
    <property type="entry name" value="Neuronal cell adhesion molecule"/>
    <property type="match status" value="1"/>
</dbReference>
<dbReference type="InterPro" id="IPR003961">
    <property type="entry name" value="FN3_dom"/>
</dbReference>
<feature type="domain" description="Ig-like" evidence="10">
    <location>
        <begin position="105"/>
        <end position="200"/>
    </location>
</feature>
<feature type="domain" description="Ig-like" evidence="10">
    <location>
        <begin position="6"/>
        <end position="91"/>
    </location>
</feature>
<dbReference type="InterPro" id="IPR003598">
    <property type="entry name" value="Ig_sub2"/>
</dbReference>
<protein>
    <submittedName>
        <fullName evidence="12">Uncharacterized protein</fullName>
    </submittedName>
</protein>
<keyword evidence="13" id="KW-1185">Reference proteome</keyword>
<name>A0A9J6FQH8_HAELO</name>
<dbReference type="Pfam" id="PF00041">
    <property type="entry name" value="fn3"/>
    <property type="match status" value="4"/>
</dbReference>
<evidence type="ECO:0000259" key="11">
    <source>
        <dbReference type="PROSITE" id="PS50853"/>
    </source>
</evidence>
<keyword evidence="4" id="KW-0677">Repeat</keyword>
<proteinExistence type="predicted"/>
<evidence type="ECO:0000256" key="2">
    <source>
        <dbReference type="ARBA" id="ARBA00022475"/>
    </source>
</evidence>
<dbReference type="Gene3D" id="2.60.40.10">
    <property type="entry name" value="Immunoglobulins"/>
    <property type="match status" value="8"/>
</dbReference>
<keyword evidence="7" id="KW-1015">Disulfide bond</keyword>
<dbReference type="SMART" id="SM00408">
    <property type="entry name" value="IGc2"/>
    <property type="match status" value="3"/>
</dbReference>
<evidence type="ECO:0000256" key="4">
    <source>
        <dbReference type="ARBA" id="ARBA00022737"/>
    </source>
</evidence>
<dbReference type="Proteomes" id="UP000821853">
    <property type="component" value="Chromosome 10"/>
</dbReference>
<dbReference type="SMART" id="SM00409">
    <property type="entry name" value="IG"/>
    <property type="match status" value="3"/>
</dbReference>
<evidence type="ECO:0000256" key="6">
    <source>
        <dbReference type="ARBA" id="ARBA00023136"/>
    </source>
</evidence>
<dbReference type="InterPro" id="IPR013783">
    <property type="entry name" value="Ig-like_fold"/>
</dbReference>
<organism evidence="12 13">
    <name type="scientific">Haemaphysalis longicornis</name>
    <name type="common">Bush tick</name>
    <dbReference type="NCBI Taxonomy" id="44386"/>
    <lineage>
        <taxon>Eukaryota</taxon>
        <taxon>Metazoa</taxon>
        <taxon>Ecdysozoa</taxon>
        <taxon>Arthropoda</taxon>
        <taxon>Chelicerata</taxon>
        <taxon>Arachnida</taxon>
        <taxon>Acari</taxon>
        <taxon>Parasitiformes</taxon>
        <taxon>Ixodida</taxon>
        <taxon>Ixodoidea</taxon>
        <taxon>Ixodidae</taxon>
        <taxon>Haemaphysalinae</taxon>
        <taxon>Haemaphysalis</taxon>
    </lineage>
</organism>
<dbReference type="GO" id="GO:0007411">
    <property type="term" value="P:axon guidance"/>
    <property type="evidence" value="ECO:0007669"/>
    <property type="project" value="TreeGrafter"/>
</dbReference>
<keyword evidence="2" id="KW-1003">Cell membrane</keyword>
<keyword evidence="3" id="KW-0732">Signal</keyword>
<feature type="domain" description="Fibronectin type-III" evidence="11">
    <location>
        <begin position="395"/>
        <end position="496"/>
    </location>
</feature>
<dbReference type="PANTHER" id="PTHR44170">
    <property type="entry name" value="PROTEIN SIDEKICK"/>
    <property type="match status" value="1"/>
</dbReference>
<dbReference type="Pfam" id="PF13927">
    <property type="entry name" value="Ig_3"/>
    <property type="match status" value="1"/>
</dbReference>
<gene>
    <name evidence="12" type="ORF">HPB48_018695</name>
</gene>
<feature type="domain" description="Fibronectin type-III" evidence="11">
    <location>
        <begin position="602"/>
        <end position="700"/>
    </location>
</feature>